<evidence type="ECO:0000256" key="2">
    <source>
        <dbReference type="ARBA" id="ARBA00023284"/>
    </source>
</evidence>
<dbReference type="SUPFAM" id="SSF52833">
    <property type="entry name" value="Thioredoxin-like"/>
    <property type="match status" value="1"/>
</dbReference>
<name>A0A8C6HJ07_MUSSI</name>
<dbReference type="PROSITE" id="PS00194">
    <property type="entry name" value="THIOREDOXIN_1"/>
    <property type="match status" value="1"/>
</dbReference>
<evidence type="ECO:0000313" key="5">
    <source>
        <dbReference type="Proteomes" id="UP000694415"/>
    </source>
</evidence>
<protein>
    <recommendedName>
        <fullName evidence="3">Thioredoxin domain-containing protein</fullName>
    </recommendedName>
</protein>
<dbReference type="InterPro" id="IPR013766">
    <property type="entry name" value="Thioredoxin_domain"/>
</dbReference>
<sequence>MMNGTATVIHLNQQERVSSKSQMLIMVKRIKNVSELKELFSDAGNKLVVVEFSAKWCGPCKTIAPVFQAMSLKYQNVMFAQVDVDSSKELAEHCDITMLPTFQMFKYTQKPCSSPLSFQLSGCNSVSLGDLQETRSLRNKLYSELRSTASKNIE</sequence>
<keyword evidence="2" id="KW-0676">Redox-active center</keyword>
<dbReference type="PROSITE" id="PS51352">
    <property type="entry name" value="THIOREDOXIN_2"/>
    <property type="match status" value="1"/>
</dbReference>
<dbReference type="Ensembl" id="ENSMSIT00000027130.1">
    <property type="protein sequence ID" value="ENSMSIP00000021526.1"/>
    <property type="gene ID" value="ENSMSIG00000018261.1"/>
</dbReference>
<evidence type="ECO:0000259" key="3">
    <source>
        <dbReference type="PROSITE" id="PS51352"/>
    </source>
</evidence>
<dbReference type="GeneTree" id="ENSGT00940000162445"/>
<feature type="domain" description="Thioredoxin" evidence="3">
    <location>
        <begin position="1"/>
        <end position="142"/>
    </location>
</feature>
<keyword evidence="1" id="KW-1015">Disulfide bond</keyword>
<dbReference type="CDD" id="cd02947">
    <property type="entry name" value="TRX_family"/>
    <property type="match status" value="1"/>
</dbReference>
<organism evidence="4 5">
    <name type="scientific">Mus spicilegus</name>
    <name type="common">Mound-building mouse</name>
    <dbReference type="NCBI Taxonomy" id="10103"/>
    <lineage>
        <taxon>Eukaryota</taxon>
        <taxon>Metazoa</taxon>
        <taxon>Chordata</taxon>
        <taxon>Craniata</taxon>
        <taxon>Vertebrata</taxon>
        <taxon>Euteleostomi</taxon>
        <taxon>Mammalia</taxon>
        <taxon>Eutheria</taxon>
        <taxon>Euarchontoglires</taxon>
        <taxon>Glires</taxon>
        <taxon>Rodentia</taxon>
        <taxon>Myomorpha</taxon>
        <taxon>Muroidea</taxon>
        <taxon>Muridae</taxon>
        <taxon>Murinae</taxon>
        <taxon>Mus</taxon>
        <taxon>Mus</taxon>
    </lineage>
</organism>
<reference evidence="4" key="2">
    <citation type="submission" date="2025-09" db="UniProtKB">
        <authorList>
            <consortium name="Ensembl"/>
        </authorList>
    </citation>
    <scope>IDENTIFICATION</scope>
</reference>
<dbReference type="InterPro" id="IPR036249">
    <property type="entry name" value="Thioredoxin-like_sf"/>
</dbReference>
<dbReference type="Gene3D" id="3.40.30.10">
    <property type="entry name" value="Glutaredoxin"/>
    <property type="match status" value="1"/>
</dbReference>
<evidence type="ECO:0000313" key="4">
    <source>
        <dbReference type="Ensembl" id="ENSMSIP00000021526.1"/>
    </source>
</evidence>
<dbReference type="InterPro" id="IPR017937">
    <property type="entry name" value="Thioredoxin_CS"/>
</dbReference>
<accession>A0A8C6HJ07</accession>
<reference evidence="4" key="1">
    <citation type="submission" date="2025-08" db="UniProtKB">
        <authorList>
            <consortium name="Ensembl"/>
        </authorList>
    </citation>
    <scope>IDENTIFICATION</scope>
</reference>
<proteinExistence type="predicted"/>
<evidence type="ECO:0000256" key="1">
    <source>
        <dbReference type="ARBA" id="ARBA00023157"/>
    </source>
</evidence>
<keyword evidence="5" id="KW-1185">Reference proteome</keyword>
<dbReference type="Proteomes" id="UP000694415">
    <property type="component" value="Unplaced"/>
</dbReference>
<dbReference type="PRINTS" id="PR00421">
    <property type="entry name" value="THIOREDOXIN"/>
</dbReference>
<dbReference type="PANTHER" id="PTHR46115">
    <property type="entry name" value="THIOREDOXIN-LIKE PROTEIN 1"/>
    <property type="match status" value="1"/>
</dbReference>
<dbReference type="AlphaFoldDB" id="A0A8C6HJ07"/>
<dbReference type="Pfam" id="PF00085">
    <property type="entry name" value="Thioredoxin"/>
    <property type="match status" value="1"/>
</dbReference>